<evidence type="ECO:0000313" key="2">
    <source>
        <dbReference type="Proteomes" id="UP000762676"/>
    </source>
</evidence>
<organism evidence="1 2">
    <name type="scientific">Elysia marginata</name>
    <dbReference type="NCBI Taxonomy" id="1093978"/>
    <lineage>
        <taxon>Eukaryota</taxon>
        <taxon>Metazoa</taxon>
        <taxon>Spiralia</taxon>
        <taxon>Lophotrochozoa</taxon>
        <taxon>Mollusca</taxon>
        <taxon>Gastropoda</taxon>
        <taxon>Heterobranchia</taxon>
        <taxon>Euthyneura</taxon>
        <taxon>Panpulmonata</taxon>
        <taxon>Sacoglossa</taxon>
        <taxon>Placobranchoidea</taxon>
        <taxon>Plakobranchidae</taxon>
        <taxon>Elysia</taxon>
    </lineage>
</organism>
<dbReference type="EMBL" id="BMAT01002637">
    <property type="protein sequence ID" value="GFS10751.1"/>
    <property type="molecule type" value="Genomic_DNA"/>
</dbReference>
<keyword evidence="2" id="KW-1185">Reference proteome</keyword>
<evidence type="ECO:0008006" key="3">
    <source>
        <dbReference type="Google" id="ProtNLM"/>
    </source>
</evidence>
<sequence>MRLCGCATVRLYETLSRDYLYPPSCPGPASSRGPTECDVTDEALFVENSSSSPSPSQVLCKVLAFGYFVMFFFSMEVNMTRIYHRCLGLCWKSVLKLTISAQV</sequence>
<reference evidence="1 2" key="1">
    <citation type="journal article" date="2021" name="Elife">
        <title>Chloroplast acquisition without the gene transfer in kleptoplastic sea slugs, Plakobranchus ocellatus.</title>
        <authorList>
            <person name="Maeda T."/>
            <person name="Takahashi S."/>
            <person name="Yoshida T."/>
            <person name="Shimamura S."/>
            <person name="Takaki Y."/>
            <person name="Nagai Y."/>
            <person name="Toyoda A."/>
            <person name="Suzuki Y."/>
            <person name="Arimoto A."/>
            <person name="Ishii H."/>
            <person name="Satoh N."/>
            <person name="Nishiyama T."/>
            <person name="Hasebe M."/>
            <person name="Maruyama T."/>
            <person name="Minagawa J."/>
            <person name="Obokata J."/>
            <person name="Shigenobu S."/>
        </authorList>
    </citation>
    <scope>NUCLEOTIDE SEQUENCE [LARGE SCALE GENOMIC DNA]</scope>
</reference>
<gene>
    <name evidence="1" type="ORF">ElyMa_001330700</name>
</gene>
<dbReference type="AlphaFoldDB" id="A0AAV4IP66"/>
<name>A0AAV4IP66_9GAST</name>
<comment type="caution">
    <text evidence="1">The sequence shown here is derived from an EMBL/GenBank/DDBJ whole genome shotgun (WGS) entry which is preliminary data.</text>
</comment>
<proteinExistence type="predicted"/>
<dbReference type="Proteomes" id="UP000762676">
    <property type="component" value="Unassembled WGS sequence"/>
</dbReference>
<protein>
    <recommendedName>
        <fullName evidence="3">Frizzled/Smoothened transmembrane domain-containing protein</fullName>
    </recommendedName>
</protein>
<accession>A0AAV4IP66</accession>
<evidence type="ECO:0000313" key="1">
    <source>
        <dbReference type="EMBL" id="GFS10751.1"/>
    </source>
</evidence>